<gene>
    <name evidence="4" type="ORF">BJ992_005156</name>
</gene>
<dbReference type="SUPFAM" id="SSF51735">
    <property type="entry name" value="NAD(P)-binding Rossmann-fold domains"/>
    <property type="match status" value="1"/>
</dbReference>
<evidence type="ECO:0000256" key="1">
    <source>
        <dbReference type="ARBA" id="ARBA00006484"/>
    </source>
</evidence>
<evidence type="ECO:0000259" key="3">
    <source>
        <dbReference type="SMART" id="SM00822"/>
    </source>
</evidence>
<proteinExistence type="inferred from homology"/>
<dbReference type="Proteomes" id="UP000555564">
    <property type="component" value="Unassembled WGS sequence"/>
</dbReference>
<dbReference type="FunFam" id="3.40.50.720:FF:000084">
    <property type="entry name" value="Short-chain dehydrogenase reductase"/>
    <property type="match status" value="1"/>
</dbReference>
<dbReference type="PROSITE" id="PS00061">
    <property type="entry name" value="ADH_SHORT"/>
    <property type="match status" value="1"/>
</dbReference>
<evidence type="ECO:0000313" key="5">
    <source>
        <dbReference type="Proteomes" id="UP000555564"/>
    </source>
</evidence>
<accession>A0A7X0II95</accession>
<dbReference type="EMBL" id="JACHIU010000001">
    <property type="protein sequence ID" value="MBB6475725.1"/>
    <property type="molecule type" value="Genomic_DNA"/>
</dbReference>
<comment type="caution">
    <text evidence="4">The sequence shown here is derived from an EMBL/GenBank/DDBJ whole genome shotgun (WGS) entry which is preliminary data.</text>
</comment>
<dbReference type="GO" id="GO:0016616">
    <property type="term" value="F:oxidoreductase activity, acting on the CH-OH group of donors, NAD or NADP as acceptor"/>
    <property type="evidence" value="ECO:0007669"/>
    <property type="project" value="TreeGrafter"/>
</dbReference>
<reference evidence="4 5" key="1">
    <citation type="submission" date="2020-08" db="EMBL/GenBank/DDBJ databases">
        <title>Sequencing the genomes of 1000 actinobacteria strains.</title>
        <authorList>
            <person name="Klenk H.-P."/>
        </authorList>
    </citation>
    <scope>NUCLEOTIDE SEQUENCE [LARGE SCALE GENOMIC DNA]</scope>
    <source>
        <strain evidence="4 5">DSM 44936</strain>
    </source>
</reference>
<sequence>MDSSAGTAVAGITGTSLLVTGGGTGIGRAVALAAARHGARVTISGRRRDVLDDTAKTAAAEGLDLHTEIADVSDTASVDDLIAAVVTRQGGLDGVVNAAGVARFGPTEDLTDEDFLHVIDINLVGAFRVSRAAGRVMLANRRGSIVHIGSLTSLGGFAGRTAYGVSKHGVIGLTRTLAAEWGATGVRVNAVAPGFVRTPMTDRAITRGVLTLGHLEQRTPLGRRAEPEEMTGPILFLLSDAAGYVTGECLVADGGWTASVGPPTDFSAPRPL</sequence>
<organism evidence="4 5">
    <name type="scientific">Sphaerisporangium rubeum</name>
    <dbReference type="NCBI Taxonomy" id="321317"/>
    <lineage>
        <taxon>Bacteria</taxon>
        <taxon>Bacillati</taxon>
        <taxon>Actinomycetota</taxon>
        <taxon>Actinomycetes</taxon>
        <taxon>Streptosporangiales</taxon>
        <taxon>Streptosporangiaceae</taxon>
        <taxon>Sphaerisporangium</taxon>
    </lineage>
</organism>
<evidence type="ECO:0000313" key="4">
    <source>
        <dbReference type="EMBL" id="MBB6475725.1"/>
    </source>
</evidence>
<dbReference type="Pfam" id="PF13561">
    <property type="entry name" value="adh_short_C2"/>
    <property type="match status" value="1"/>
</dbReference>
<dbReference type="InterPro" id="IPR002347">
    <property type="entry name" value="SDR_fam"/>
</dbReference>
<dbReference type="SMART" id="SM00822">
    <property type="entry name" value="PKS_KR"/>
    <property type="match status" value="1"/>
</dbReference>
<evidence type="ECO:0000256" key="2">
    <source>
        <dbReference type="ARBA" id="ARBA00023002"/>
    </source>
</evidence>
<feature type="domain" description="Ketoreductase" evidence="3">
    <location>
        <begin position="15"/>
        <end position="194"/>
    </location>
</feature>
<dbReference type="InterPro" id="IPR020904">
    <property type="entry name" value="Sc_DH/Rdtase_CS"/>
</dbReference>
<dbReference type="InterPro" id="IPR057326">
    <property type="entry name" value="KR_dom"/>
</dbReference>
<keyword evidence="2" id="KW-0560">Oxidoreductase</keyword>
<dbReference type="AlphaFoldDB" id="A0A7X0II95"/>
<protein>
    <submittedName>
        <fullName evidence="4">NAD(P)-dependent dehydrogenase (Short-subunit alcohol dehydrogenase family)</fullName>
    </submittedName>
</protein>
<name>A0A7X0II95_9ACTN</name>
<keyword evidence="5" id="KW-1185">Reference proteome</keyword>
<dbReference type="Gene3D" id="3.40.50.720">
    <property type="entry name" value="NAD(P)-binding Rossmann-like Domain"/>
    <property type="match status" value="1"/>
</dbReference>
<dbReference type="PRINTS" id="PR00081">
    <property type="entry name" value="GDHRDH"/>
</dbReference>
<dbReference type="InterPro" id="IPR036291">
    <property type="entry name" value="NAD(P)-bd_dom_sf"/>
</dbReference>
<comment type="similarity">
    <text evidence="1">Belongs to the short-chain dehydrogenases/reductases (SDR) family.</text>
</comment>
<dbReference type="CDD" id="cd05233">
    <property type="entry name" value="SDR_c"/>
    <property type="match status" value="1"/>
</dbReference>
<dbReference type="RefSeq" id="WP_184985266.1">
    <property type="nucleotide sequence ID" value="NZ_JACHIU010000001.1"/>
</dbReference>
<dbReference type="PANTHER" id="PTHR42760">
    <property type="entry name" value="SHORT-CHAIN DEHYDROGENASES/REDUCTASES FAMILY MEMBER"/>
    <property type="match status" value="1"/>
</dbReference>
<dbReference type="PRINTS" id="PR00080">
    <property type="entry name" value="SDRFAMILY"/>
</dbReference>